<comment type="similarity">
    <text evidence="1">Belongs to the RecJ family.</text>
</comment>
<sequence length="574" mass="63961">MEKKIIRRVVPELQNGFKCLHPVLQRIYLARNVNSPDELTHELKNLLPYSSLLNIDKAVARLTQALKDQQQIIVIGDFDADGATSTALTVSALHAFGMENVSYLVPNRFAYGYGLTPEIVDLASSRRPDLIITVDNGISSHAGVAHANQLGIDVIITDHHLQGETVPPAYAIVNPNCKDDPFPSKCLAGVGVAFYLMLALRAELKKINWFERRGLECPNMAKFLDFVALGTIADIVPLDRNNRILVHQGLRRIRAGQAHPGILALLEVSGRPREKLRATDLGFGIGPRLNAAGRLDDMSLGVACLLADNLDAALDIAYRLDDLNKERRVIESQMQKEAFDAIDGLNLNNGLPPALCLYQEEWHQGVVGLVASRVKERTHRPTIVFAKMNDSTLKGSARSVSGLHIRNVLEAIAIKHPGLVTKFGGHAMAAGLSLPLERFDEFKEAFSREVNERLDEDDLQPRLVSDGELTSNELTLELALLMHEGGPWGQDFPEPLFDGRFKLINQRVVGQRHLKLILQVPDSNYYLDGIAFHADLEQWPNFHCEYAHLAYRLDVNEFQGRRKLQLLVEHIRAC</sequence>
<dbReference type="Pfam" id="PF01368">
    <property type="entry name" value="DHH"/>
    <property type="match status" value="1"/>
</dbReference>
<gene>
    <name evidence="9" type="primary">recJ</name>
    <name evidence="9" type="ordered locus">CBUD_1569</name>
</gene>
<dbReference type="InterPro" id="IPR051673">
    <property type="entry name" value="SSDNA_exonuclease_RecJ"/>
</dbReference>
<dbReference type="Pfam" id="PF02272">
    <property type="entry name" value="DHHA1"/>
    <property type="match status" value="1"/>
</dbReference>
<dbReference type="PANTHER" id="PTHR30255:SF2">
    <property type="entry name" value="SINGLE-STRANDED-DNA-SPECIFIC EXONUCLEASE RECJ"/>
    <property type="match status" value="1"/>
</dbReference>
<protein>
    <recommendedName>
        <fullName evidence="2">Single-stranded-DNA-specific exonuclease RecJ</fullName>
    </recommendedName>
</protein>
<dbReference type="GO" id="GO:0006281">
    <property type="term" value="P:DNA repair"/>
    <property type="evidence" value="ECO:0007669"/>
    <property type="project" value="InterPro"/>
</dbReference>
<dbReference type="InterPro" id="IPR038763">
    <property type="entry name" value="DHH_sf"/>
</dbReference>
<dbReference type="AlphaFoldDB" id="A9KCW2"/>
<feature type="domain" description="DDH" evidence="6">
    <location>
        <begin position="71"/>
        <end position="230"/>
    </location>
</feature>
<dbReference type="SUPFAM" id="SSF64182">
    <property type="entry name" value="DHH phosphoesterases"/>
    <property type="match status" value="1"/>
</dbReference>
<evidence type="ECO:0000313" key="10">
    <source>
        <dbReference type="Proteomes" id="UP000008555"/>
    </source>
</evidence>
<keyword evidence="3" id="KW-0540">Nuclease</keyword>
<dbReference type="PANTHER" id="PTHR30255">
    <property type="entry name" value="SINGLE-STRANDED-DNA-SPECIFIC EXONUCLEASE RECJ"/>
    <property type="match status" value="1"/>
</dbReference>
<dbReference type="HOGENOM" id="CLU_009736_5_1_6"/>
<accession>A9KCW2</accession>
<dbReference type="NCBIfam" id="TIGR00644">
    <property type="entry name" value="recJ"/>
    <property type="match status" value="1"/>
</dbReference>
<dbReference type="Pfam" id="PF17768">
    <property type="entry name" value="RecJ_OB"/>
    <property type="match status" value="1"/>
</dbReference>
<dbReference type="RefSeq" id="WP_005771237.1">
    <property type="nucleotide sequence ID" value="NC_009727.1"/>
</dbReference>
<dbReference type="Proteomes" id="UP000008555">
    <property type="component" value="Chromosome"/>
</dbReference>
<dbReference type="FunFam" id="3.90.1640.30:FF:000001">
    <property type="entry name" value="Single-stranded-DNA-specific exonuclease RecJ"/>
    <property type="match status" value="1"/>
</dbReference>
<dbReference type="InterPro" id="IPR004610">
    <property type="entry name" value="RecJ"/>
</dbReference>
<evidence type="ECO:0000259" key="8">
    <source>
        <dbReference type="Pfam" id="PF17768"/>
    </source>
</evidence>
<dbReference type="InterPro" id="IPR003156">
    <property type="entry name" value="DHHA1_dom"/>
</dbReference>
<dbReference type="GO" id="GO:0006310">
    <property type="term" value="P:DNA recombination"/>
    <property type="evidence" value="ECO:0007669"/>
    <property type="project" value="InterPro"/>
</dbReference>
<organism evidence="9 10">
    <name type="scientific">Coxiella burnetii (strain Dugway 5J108-111)</name>
    <dbReference type="NCBI Taxonomy" id="434922"/>
    <lineage>
        <taxon>Bacteria</taxon>
        <taxon>Pseudomonadati</taxon>
        <taxon>Pseudomonadota</taxon>
        <taxon>Gammaproteobacteria</taxon>
        <taxon>Legionellales</taxon>
        <taxon>Coxiellaceae</taxon>
        <taxon>Coxiella</taxon>
    </lineage>
</organism>
<evidence type="ECO:0000256" key="5">
    <source>
        <dbReference type="ARBA" id="ARBA00022839"/>
    </source>
</evidence>
<dbReference type="GO" id="GO:0008409">
    <property type="term" value="F:5'-3' exonuclease activity"/>
    <property type="evidence" value="ECO:0007669"/>
    <property type="project" value="InterPro"/>
</dbReference>
<name>A9KCW2_COXBN</name>
<evidence type="ECO:0000256" key="2">
    <source>
        <dbReference type="ARBA" id="ARBA00019841"/>
    </source>
</evidence>
<dbReference type="EMBL" id="CP000733">
    <property type="protein sequence ID" value="ABS77734.1"/>
    <property type="molecule type" value="Genomic_DNA"/>
</dbReference>
<proteinExistence type="inferred from homology"/>
<reference evidence="9 10" key="1">
    <citation type="journal article" date="2009" name="Infect. Immun.">
        <title>Comparative genomics reveal extensive transposon-mediated genomic plasticity and diversity among potential effector proteins within the genus Coxiella.</title>
        <authorList>
            <person name="Beare P.A."/>
            <person name="Unsworth N."/>
            <person name="Andoh M."/>
            <person name="Voth D.E."/>
            <person name="Omsland A."/>
            <person name="Gilk S.D."/>
            <person name="Williams K.P."/>
            <person name="Sobral B.W."/>
            <person name="Kupko J.J.III."/>
            <person name="Porcella S.F."/>
            <person name="Samuel J.E."/>
            <person name="Heinzen R.A."/>
        </authorList>
    </citation>
    <scope>NUCLEOTIDE SEQUENCE [LARGE SCALE GENOMIC DNA]</scope>
    <source>
        <strain evidence="9 10">Dugway 5J108-111</strain>
    </source>
</reference>
<evidence type="ECO:0000256" key="1">
    <source>
        <dbReference type="ARBA" id="ARBA00005915"/>
    </source>
</evidence>
<feature type="domain" description="DHHA1" evidence="7">
    <location>
        <begin position="355"/>
        <end position="451"/>
    </location>
</feature>
<evidence type="ECO:0000256" key="3">
    <source>
        <dbReference type="ARBA" id="ARBA00022722"/>
    </source>
</evidence>
<dbReference type="Gene3D" id="3.90.1640.30">
    <property type="match status" value="1"/>
</dbReference>
<dbReference type="InterPro" id="IPR001667">
    <property type="entry name" value="DDH_dom"/>
</dbReference>
<keyword evidence="4 9" id="KW-0378">Hydrolase</keyword>
<dbReference type="GO" id="GO:0003676">
    <property type="term" value="F:nucleic acid binding"/>
    <property type="evidence" value="ECO:0007669"/>
    <property type="project" value="InterPro"/>
</dbReference>
<feature type="domain" description="RecJ OB" evidence="8">
    <location>
        <begin position="466"/>
        <end position="570"/>
    </location>
</feature>
<keyword evidence="5 9" id="KW-0269">Exonuclease</keyword>
<evidence type="ECO:0000256" key="4">
    <source>
        <dbReference type="ARBA" id="ARBA00022801"/>
    </source>
</evidence>
<dbReference type="KEGG" id="cbd:CBUD_1569"/>
<evidence type="ECO:0000259" key="6">
    <source>
        <dbReference type="Pfam" id="PF01368"/>
    </source>
</evidence>
<evidence type="ECO:0000259" key="7">
    <source>
        <dbReference type="Pfam" id="PF02272"/>
    </source>
</evidence>
<dbReference type="Gene3D" id="3.10.310.30">
    <property type="match status" value="1"/>
</dbReference>
<evidence type="ECO:0000313" key="9">
    <source>
        <dbReference type="EMBL" id="ABS77734.1"/>
    </source>
</evidence>
<dbReference type="InterPro" id="IPR041122">
    <property type="entry name" value="RecJ_OB"/>
</dbReference>